<reference evidence="2 3" key="1">
    <citation type="journal article" date="2016" name="Nat. Commun.">
        <title>Thousands of microbial genomes shed light on interconnected biogeochemical processes in an aquifer system.</title>
        <authorList>
            <person name="Anantharaman K."/>
            <person name="Brown C.T."/>
            <person name="Hug L.A."/>
            <person name="Sharon I."/>
            <person name="Castelle C.J."/>
            <person name="Probst A.J."/>
            <person name="Thomas B.C."/>
            <person name="Singh A."/>
            <person name="Wilkins M.J."/>
            <person name="Karaoz U."/>
            <person name="Brodie E.L."/>
            <person name="Williams K.H."/>
            <person name="Hubbard S.S."/>
            <person name="Banfield J.F."/>
        </authorList>
    </citation>
    <scope>NUCLEOTIDE SEQUENCE [LARGE SCALE GENOMIC DNA]</scope>
</reference>
<sequence length="106" mass="12318">MKTLKFKHDFVKEILAGRKITTWRLFDDKNLQVGDEIELIDANTGIAFKDAVIISVEEKKIKDLTDEELKKHEYASRDAMIESHKNYYGDKVDLTTTVKIITFKLL</sequence>
<dbReference type="Pfam" id="PF04266">
    <property type="entry name" value="ASCH"/>
    <property type="match status" value="1"/>
</dbReference>
<comment type="caution">
    <text evidence="2">The sequence shown here is derived from an EMBL/GenBank/DDBJ whole genome shotgun (WGS) entry which is preliminary data.</text>
</comment>
<dbReference type="Gene3D" id="2.30.130.30">
    <property type="entry name" value="Hypothetical protein"/>
    <property type="match status" value="1"/>
</dbReference>
<dbReference type="SMART" id="SM01022">
    <property type="entry name" value="ASCH"/>
    <property type="match status" value="1"/>
</dbReference>
<evidence type="ECO:0000313" key="2">
    <source>
        <dbReference type="EMBL" id="OGN22716.1"/>
    </source>
</evidence>
<evidence type="ECO:0000313" key="3">
    <source>
        <dbReference type="Proteomes" id="UP000178227"/>
    </source>
</evidence>
<feature type="domain" description="ASCH" evidence="1">
    <location>
        <begin position="4"/>
        <end position="102"/>
    </location>
</feature>
<dbReference type="InterPro" id="IPR015947">
    <property type="entry name" value="PUA-like_sf"/>
</dbReference>
<organism evidence="2 3">
    <name type="scientific">Candidatus Yanofskybacteria bacterium RIFCSPLOWO2_01_FULL_42_49</name>
    <dbReference type="NCBI Taxonomy" id="1802694"/>
    <lineage>
        <taxon>Bacteria</taxon>
        <taxon>Candidatus Yanofskyibacteriota</taxon>
    </lineage>
</organism>
<dbReference type="InterPro" id="IPR007374">
    <property type="entry name" value="ASCH_domain"/>
</dbReference>
<gene>
    <name evidence="2" type="ORF">A2918_01190</name>
</gene>
<dbReference type="AlphaFoldDB" id="A0A1F8GDA0"/>
<dbReference type="Proteomes" id="UP000178227">
    <property type="component" value="Unassembled WGS sequence"/>
</dbReference>
<dbReference type="EMBL" id="MGKI01000009">
    <property type="protein sequence ID" value="OGN22716.1"/>
    <property type="molecule type" value="Genomic_DNA"/>
</dbReference>
<accession>A0A1F8GDA0</accession>
<protein>
    <recommendedName>
        <fullName evidence="1">ASCH domain-containing protein</fullName>
    </recommendedName>
</protein>
<evidence type="ECO:0000259" key="1">
    <source>
        <dbReference type="SMART" id="SM01022"/>
    </source>
</evidence>
<dbReference type="STRING" id="1802694.A2918_01190"/>
<dbReference type="SUPFAM" id="SSF88697">
    <property type="entry name" value="PUA domain-like"/>
    <property type="match status" value="1"/>
</dbReference>
<name>A0A1F8GDA0_9BACT</name>
<dbReference type="PANTHER" id="PTHR42250:SF1">
    <property type="entry name" value="ASCH DOMAIN-CONTAINING PROTEIN"/>
    <property type="match status" value="1"/>
</dbReference>
<dbReference type="PANTHER" id="PTHR42250">
    <property type="entry name" value="ASCH DOMAIN-CONTAINING PROTEIN"/>
    <property type="match status" value="1"/>
</dbReference>
<proteinExistence type="predicted"/>